<dbReference type="EMBL" id="JABBWD010000016">
    <property type="protein sequence ID" value="KAG1778242.1"/>
    <property type="molecule type" value="Genomic_DNA"/>
</dbReference>
<keyword evidence="2" id="KW-1185">Reference proteome</keyword>
<dbReference type="Proteomes" id="UP000714275">
    <property type="component" value="Unassembled WGS sequence"/>
</dbReference>
<proteinExistence type="predicted"/>
<evidence type="ECO:0000313" key="1">
    <source>
        <dbReference type="EMBL" id="KAG1778242.1"/>
    </source>
</evidence>
<evidence type="ECO:0000313" key="2">
    <source>
        <dbReference type="Proteomes" id="UP000714275"/>
    </source>
</evidence>
<protein>
    <submittedName>
        <fullName evidence="1">Uncharacterized protein</fullName>
    </submittedName>
</protein>
<organism evidence="1 2">
    <name type="scientific">Suillus placidus</name>
    <dbReference type="NCBI Taxonomy" id="48579"/>
    <lineage>
        <taxon>Eukaryota</taxon>
        <taxon>Fungi</taxon>
        <taxon>Dikarya</taxon>
        <taxon>Basidiomycota</taxon>
        <taxon>Agaricomycotina</taxon>
        <taxon>Agaricomycetes</taxon>
        <taxon>Agaricomycetidae</taxon>
        <taxon>Boletales</taxon>
        <taxon>Suillineae</taxon>
        <taxon>Suillaceae</taxon>
        <taxon>Suillus</taxon>
    </lineage>
</organism>
<gene>
    <name evidence="1" type="ORF">EV702DRAFT_171389</name>
</gene>
<comment type="caution">
    <text evidence="1">The sequence shown here is derived from an EMBL/GenBank/DDBJ whole genome shotgun (WGS) entry which is preliminary data.</text>
</comment>
<dbReference type="AlphaFoldDB" id="A0A9P6ZY06"/>
<accession>A0A9P6ZY06</accession>
<dbReference type="OrthoDB" id="2686178at2759"/>
<reference evidence="1" key="1">
    <citation type="journal article" date="2020" name="New Phytol.">
        <title>Comparative genomics reveals dynamic genome evolution in host specialist ectomycorrhizal fungi.</title>
        <authorList>
            <person name="Lofgren L.A."/>
            <person name="Nguyen N.H."/>
            <person name="Vilgalys R."/>
            <person name="Ruytinx J."/>
            <person name="Liao H.L."/>
            <person name="Branco S."/>
            <person name="Kuo A."/>
            <person name="LaButti K."/>
            <person name="Lipzen A."/>
            <person name="Andreopoulos W."/>
            <person name="Pangilinan J."/>
            <person name="Riley R."/>
            <person name="Hundley H."/>
            <person name="Na H."/>
            <person name="Barry K."/>
            <person name="Grigoriev I.V."/>
            <person name="Stajich J.E."/>
            <person name="Kennedy P.G."/>
        </authorList>
    </citation>
    <scope>NUCLEOTIDE SEQUENCE</scope>
    <source>
        <strain evidence="1">DOB743</strain>
    </source>
</reference>
<name>A0A9P6ZY06_9AGAM</name>
<sequence>MVLTFLSRRRPPSRKMILFASFSLCVQQAAKGSLFTAVNGIIQTGIATIIVLEYSAFLPKKQYHSWNLGHIESAVDYYHKSPTAVAVEKGAKEISSQGYEKEELGKKILEFILENRMSCSKGLNSKAVDDARAKFPAFRCAFPMLCARVVYDTKHASSNCRCRLLFPCFRCSSPCYVLYSATPASTAECCRLYRVSTPIFRISSYRVLFCTT</sequence>